<organism evidence="1 2">
    <name type="scientific">Aliibacillus thermotolerans</name>
    <dbReference type="NCBI Taxonomy" id="1834418"/>
    <lineage>
        <taxon>Bacteria</taxon>
        <taxon>Bacillati</taxon>
        <taxon>Bacillota</taxon>
        <taxon>Bacilli</taxon>
        <taxon>Bacillales</taxon>
        <taxon>Bacillaceae</taxon>
        <taxon>Aliibacillus</taxon>
    </lineage>
</organism>
<sequence>MDKIIWLLLLVLGILLLAVYRRYYPVGRIRCIQSADVPKHLIKVDLRDYNEVSQDGLKGTLNIPLAYLKRHVFLIPRQSLHVIAKDSVEKNLGIRWLRRYGYNVQSYSLAVCRCQERSHTKKWSTIKKSKTA</sequence>
<dbReference type="SUPFAM" id="SSF52821">
    <property type="entry name" value="Rhodanese/Cell cycle control phosphatase"/>
    <property type="match status" value="1"/>
</dbReference>
<dbReference type="RefSeq" id="WP_270897440.1">
    <property type="nucleotide sequence ID" value="NZ_JBHSPF010000071.1"/>
</dbReference>
<proteinExistence type="predicted"/>
<name>A0ABW0UAR4_9BACI</name>
<accession>A0ABW0UAR4</accession>
<comment type="caution">
    <text evidence="1">The sequence shown here is derived from an EMBL/GenBank/DDBJ whole genome shotgun (WGS) entry which is preliminary data.</text>
</comment>
<evidence type="ECO:0000313" key="2">
    <source>
        <dbReference type="Proteomes" id="UP001596143"/>
    </source>
</evidence>
<reference evidence="2" key="1">
    <citation type="journal article" date="2019" name="Int. J. Syst. Evol. Microbiol.">
        <title>The Global Catalogue of Microorganisms (GCM) 10K type strain sequencing project: providing services to taxonomists for standard genome sequencing and annotation.</title>
        <authorList>
            <consortium name="The Broad Institute Genomics Platform"/>
            <consortium name="The Broad Institute Genome Sequencing Center for Infectious Disease"/>
            <person name="Wu L."/>
            <person name="Ma J."/>
        </authorList>
    </citation>
    <scope>NUCLEOTIDE SEQUENCE [LARGE SCALE GENOMIC DNA]</scope>
    <source>
        <strain evidence="2">CGMCC 1.15790</strain>
    </source>
</reference>
<keyword evidence="2" id="KW-1185">Reference proteome</keyword>
<dbReference type="Proteomes" id="UP001596143">
    <property type="component" value="Unassembled WGS sequence"/>
</dbReference>
<dbReference type="InterPro" id="IPR036873">
    <property type="entry name" value="Rhodanese-like_dom_sf"/>
</dbReference>
<dbReference type="EMBL" id="JBHSPF010000071">
    <property type="protein sequence ID" value="MFC5629899.1"/>
    <property type="molecule type" value="Genomic_DNA"/>
</dbReference>
<gene>
    <name evidence="1" type="ORF">ACFPTR_13685</name>
</gene>
<protein>
    <submittedName>
        <fullName evidence="1">Rhodanese</fullName>
    </submittedName>
</protein>
<evidence type="ECO:0000313" key="1">
    <source>
        <dbReference type="EMBL" id="MFC5629899.1"/>
    </source>
</evidence>